<dbReference type="CDD" id="cd00085">
    <property type="entry name" value="HNHc"/>
    <property type="match status" value="1"/>
</dbReference>
<evidence type="ECO:0000313" key="1">
    <source>
        <dbReference type="EMBL" id="CAB4176300.1"/>
    </source>
</evidence>
<evidence type="ECO:0000313" key="2">
    <source>
        <dbReference type="EMBL" id="CAB4182649.1"/>
    </source>
</evidence>
<name>A0A6J5QDX8_9CAUD</name>
<dbReference type="EMBL" id="LR796941">
    <property type="protein sequence ID" value="CAB4176300.1"/>
    <property type="molecule type" value="Genomic_DNA"/>
</dbReference>
<reference evidence="2" key="1">
    <citation type="submission" date="2020-05" db="EMBL/GenBank/DDBJ databases">
        <authorList>
            <person name="Chiriac C."/>
            <person name="Salcher M."/>
            <person name="Ghai R."/>
            <person name="Kavagutti S V."/>
        </authorList>
    </citation>
    <scope>NUCLEOTIDE SEQUENCE</scope>
</reference>
<evidence type="ECO:0000313" key="3">
    <source>
        <dbReference type="EMBL" id="CAB4198290.1"/>
    </source>
</evidence>
<dbReference type="InterPro" id="IPR003615">
    <property type="entry name" value="HNH_nuc"/>
</dbReference>
<sequence>MAEPRQMKLHNLPVMKISQRCKCVWCEYGRDPGPSGLCRPCMIGTKKLLQGTKWHRLRIAMLSLPENLYCTGFKLSLPAGIVSHECRHQIPKPCYIIDHIVPWQFSPSLFWEPTNHQAICEYCHGIKSSLDNSHDNSPKGQQA</sequence>
<evidence type="ECO:0000313" key="4">
    <source>
        <dbReference type="EMBL" id="CAB4211285.1"/>
    </source>
</evidence>
<gene>
    <name evidence="2" type="ORF">UFOVP1076_17</name>
    <name evidence="3" type="ORF">UFOVP1314_60</name>
    <name evidence="4" type="ORF">UFOVP1427_10</name>
    <name evidence="5" type="ORF">UFOVP1523_14</name>
    <name evidence="1" type="ORF">UFOVP991_17</name>
</gene>
<organism evidence="2">
    <name type="scientific">uncultured Caudovirales phage</name>
    <dbReference type="NCBI Taxonomy" id="2100421"/>
    <lineage>
        <taxon>Viruses</taxon>
        <taxon>Duplodnaviria</taxon>
        <taxon>Heunggongvirae</taxon>
        <taxon>Uroviricota</taxon>
        <taxon>Caudoviricetes</taxon>
        <taxon>Peduoviridae</taxon>
        <taxon>Maltschvirus</taxon>
        <taxon>Maltschvirus maltsch</taxon>
    </lineage>
</organism>
<protein>
    <submittedName>
        <fullName evidence="2">HNHc domain containing protein</fullName>
    </submittedName>
</protein>
<proteinExistence type="predicted"/>
<dbReference type="EMBL" id="LR798456">
    <property type="protein sequence ID" value="CAB5237977.1"/>
    <property type="molecule type" value="Genomic_DNA"/>
</dbReference>
<dbReference type="EMBL" id="LR797371">
    <property type="protein sequence ID" value="CAB4211285.1"/>
    <property type="molecule type" value="Genomic_DNA"/>
</dbReference>
<dbReference type="EMBL" id="LR797025">
    <property type="protein sequence ID" value="CAB4182649.1"/>
    <property type="molecule type" value="Genomic_DNA"/>
</dbReference>
<accession>A0A6J5QDX8</accession>
<dbReference type="EMBL" id="LR797258">
    <property type="protein sequence ID" value="CAB4198290.1"/>
    <property type="molecule type" value="Genomic_DNA"/>
</dbReference>
<evidence type="ECO:0000313" key="5">
    <source>
        <dbReference type="EMBL" id="CAB5237977.1"/>
    </source>
</evidence>